<evidence type="ECO:0000256" key="5">
    <source>
        <dbReference type="ARBA" id="ARBA00009048"/>
    </source>
</evidence>
<dbReference type="SMART" id="SM00239">
    <property type="entry name" value="C2"/>
    <property type="match status" value="2"/>
</dbReference>
<dbReference type="Proteomes" id="UP000596742">
    <property type="component" value="Unassembled WGS sequence"/>
</dbReference>
<evidence type="ECO:0000256" key="11">
    <source>
        <dbReference type="ARBA" id="ARBA00022837"/>
    </source>
</evidence>
<dbReference type="PROSITE" id="PS50004">
    <property type="entry name" value="C2"/>
    <property type="match status" value="2"/>
</dbReference>
<keyword evidence="7" id="KW-0963">Cytoplasm</keyword>
<sequence>MNQAPTCGPASKVELHIECQHLIKKDSTSKSDPCVAFFMFQQGTWNEIGRTENIQNCHDPKFANGFVVEYFFEEVQKIKFEVYDLDNATPKLTDDDFLGMLECNLAQVISKNPFHSPLKKKNGKDNMANSTITVRSEEVKEGGLMAYMSFSAKKLDNKDFMGKSDPYIEISKGMPDGTWVVVHRTEVIKNTLNPTWRPFNLAANVMCGGDKNKDIKFDVFDYDNDGSHDLIGTFITTITAMSEAIKQPVSFPCINPKKKEKKRSYENSGIVHLTSFKLERNPSFLEFIYGGMQVNFTVGVDFTASNGDPKTANSLHYINPYQPNEYQQAIQAVGAVCQDYDTDKMFPALGFGAQIPPEMKVSMEFALNFNATNPYCAGIQGILDAYTNCIQQIRLYGPTNVSPIIYHVARFAEAAQKEEATKGAHAYFALLLLTDGVITDMDATRQAIVYCSGLPMSLIIVGVGNADFADMNFLDGDDGVLKGPNGQPAQRDIVQFVPFRDFKRVSGNDPNASAAELAKQVLAEVPQQVVKYYSMRKMLPNVPQK</sequence>
<dbReference type="SMART" id="SM00327">
    <property type="entry name" value="VWA"/>
    <property type="match status" value="1"/>
</dbReference>
<dbReference type="GO" id="GO:0005925">
    <property type="term" value="C:focal adhesion"/>
    <property type="evidence" value="ECO:0007669"/>
    <property type="project" value="UniProtKB-SubCell"/>
</dbReference>
<dbReference type="GO" id="GO:0046872">
    <property type="term" value="F:metal ion binding"/>
    <property type="evidence" value="ECO:0007669"/>
    <property type="project" value="UniProtKB-KW"/>
</dbReference>
<evidence type="ECO:0000256" key="7">
    <source>
        <dbReference type="ARBA" id="ARBA00022490"/>
    </source>
</evidence>
<keyword evidence="10" id="KW-0677">Repeat</keyword>
<dbReference type="GO" id="GO:0005886">
    <property type="term" value="C:plasma membrane"/>
    <property type="evidence" value="ECO:0007669"/>
    <property type="project" value="UniProtKB-SubCell"/>
</dbReference>
<evidence type="ECO:0000256" key="10">
    <source>
        <dbReference type="ARBA" id="ARBA00022737"/>
    </source>
</evidence>
<dbReference type="InterPro" id="IPR045052">
    <property type="entry name" value="Copine"/>
</dbReference>
<dbReference type="InterPro" id="IPR000008">
    <property type="entry name" value="C2_dom"/>
</dbReference>
<comment type="subcellular location">
    <subcellularLocation>
        <location evidence="3">Cell junction</location>
        <location evidence="3">Focal adhesion</location>
    </subcellularLocation>
    <subcellularLocation>
        <location evidence="2">Cell membrane</location>
    </subcellularLocation>
    <subcellularLocation>
        <location evidence="4">Cytoplasm</location>
    </subcellularLocation>
    <subcellularLocation>
        <location evidence="1">Nucleus</location>
    </subcellularLocation>
</comment>
<evidence type="ECO:0000256" key="4">
    <source>
        <dbReference type="ARBA" id="ARBA00004496"/>
    </source>
</evidence>
<comment type="function">
    <text evidence="15">Calcium-dependent phospholipid-binding protein that plays a role in ERBB2-mediated tumor cell migration in response to growth factor heregulin stimulation.</text>
</comment>
<dbReference type="InterPro" id="IPR010734">
    <property type="entry name" value="Copine_C"/>
</dbReference>
<dbReference type="GO" id="GO:0005737">
    <property type="term" value="C:cytoplasm"/>
    <property type="evidence" value="ECO:0007669"/>
    <property type="project" value="UniProtKB-SubCell"/>
</dbReference>
<evidence type="ECO:0000256" key="14">
    <source>
        <dbReference type="ARBA" id="ARBA00023242"/>
    </source>
</evidence>
<evidence type="ECO:0000313" key="20">
    <source>
        <dbReference type="EMBL" id="VDI75782.1"/>
    </source>
</evidence>
<dbReference type="InterPro" id="IPR036465">
    <property type="entry name" value="vWFA_dom_sf"/>
</dbReference>
<evidence type="ECO:0000256" key="15">
    <source>
        <dbReference type="ARBA" id="ARBA00058857"/>
    </source>
</evidence>
<dbReference type="PANTHER" id="PTHR10857">
    <property type="entry name" value="COPINE"/>
    <property type="match status" value="1"/>
</dbReference>
<evidence type="ECO:0000256" key="3">
    <source>
        <dbReference type="ARBA" id="ARBA00004246"/>
    </source>
</evidence>
<comment type="similarity">
    <text evidence="5">Belongs to the copine family.</text>
</comment>
<dbReference type="SUPFAM" id="SSF53300">
    <property type="entry name" value="vWA-like"/>
    <property type="match status" value="1"/>
</dbReference>
<keyword evidence="8" id="KW-0597">Phosphoprotein</keyword>
<dbReference type="AlphaFoldDB" id="A0A8B6HA48"/>
<dbReference type="GO" id="GO:0005634">
    <property type="term" value="C:nucleus"/>
    <property type="evidence" value="ECO:0007669"/>
    <property type="project" value="UniProtKB-SubCell"/>
</dbReference>
<dbReference type="GO" id="GO:0005544">
    <property type="term" value="F:calcium-dependent phospholipid binding"/>
    <property type="evidence" value="ECO:0007669"/>
    <property type="project" value="InterPro"/>
</dbReference>
<dbReference type="OrthoDB" id="5855668at2759"/>
<dbReference type="SUPFAM" id="SSF49562">
    <property type="entry name" value="C2 domain (Calcium/lipid-binding domain, CaLB)"/>
    <property type="match status" value="2"/>
</dbReference>
<comment type="caution">
    <text evidence="20">The sequence shown here is derived from an EMBL/GenBank/DDBJ whole genome shotgun (WGS) entry which is preliminary data.</text>
</comment>
<evidence type="ECO:0000256" key="8">
    <source>
        <dbReference type="ARBA" id="ARBA00022553"/>
    </source>
</evidence>
<evidence type="ECO:0000256" key="2">
    <source>
        <dbReference type="ARBA" id="ARBA00004236"/>
    </source>
</evidence>
<evidence type="ECO:0000256" key="6">
    <source>
        <dbReference type="ARBA" id="ARBA00022475"/>
    </source>
</evidence>
<dbReference type="FunFam" id="2.60.40.150:FF:000042">
    <property type="entry name" value="Copine 3"/>
    <property type="match status" value="1"/>
</dbReference>
<dbReference type="CDD" id="cd04048">
    <property type="entry name" value="C2A_Copine"/>
    <property type="match status" value="1"/>
</dbReference>
<dbReference type="EMBL" id="UYJE01009698">
    <property type="protein sequence ID" value="VDI75782.1"/>
    <property type="molecule type" value="Genomic_DNA"/>
</dbReference>
<evidence type="ECO:0000256" key="12">
    <source>
        <dbReference type="ARBA" id="ARBA00022949"/>
    </source>
</evidence>
<name>A0A8B6HA48_MYTGA</name>
<keyword evidence="11" id="KW-0106">Calcium</keyword>
<dbReference type="Pfam" id="PF00168">
    <property type="entry name" value="C2"/>
    <property type="match status" value="2"/>
</dbReference>
<keyword evidence="13" id="KW-0472">Membrane</keyword>
<keyword evidence="14" id="KW-0539">Nucleus</keyword>
<evidence type="ECO:0000256" key="16">
    <source>
        <dbReference type="ARBA" id="ARBA00065466"/>
    </source>
</evidence>
<comment type="subunit">
    <text evidence="16">Monomer. Interacts with ERBB2 (preferentially with the tyrosine phosphorylated form); this interaction occurs at the cell membrane and is increased in a growth factor heregulin-dependent manner. Interacts with SHC1; this interaction may mediate the binding of CPNE3 with ERBB2. Interacts with RACK1.</text>
</comment>
<keyword evidence="21" id="KW-1185">Reference proteome</keyword>
<evidence type="ECO:0000256" key="13">
    <source>
        <dbReference type="ARBA" id="ARBA00023136"/>
    </source>
</evidence>
<dbReference type="PANTHER" id="PTHR10857:SF102">
    <property type="entry name" value="C2 DOMAIN-CONTAINING PROTEIN"/>
    <property type="match status" value="1"/>
</dbReference>
<evidence type="ECO:0000256" key="1">
    <source>
        <dbReference type="ARBA" id="ARBA00004123"/>
    </source>
</evidence>
<dbReference type="InterPro" id="IPR035892">
    <property type="entry name" value="C2_domain_sf"/>
</dbReference>
<evidence type="ECO:0000256" key="18">
    <source>
        <dbReference type="ARBA" id="ARBA00076171"/>
    </source>
</evidence>
<organism evidence="20 21">
    <name type="scientific">Mytilus galloprovincialis</name>
    <name type="common">Mediterranean mussel</name>
    <dbReference type="NCBI Taxonomy" id="29158"/>
    <lineage>
        <taxon>Eukaryota</taxon>
        <taxon>Metazoa</taxon>
        <taxon>Spiralia</taxon>
        <taxon>Lophotrochozoa</taxon>
        <taxon>Mollusca</taxon>
        <taxon>Bivalvia</taxon>
        <taxon>Autobranchia</taxon>
        <taxon>Pteriomorphia</taxon>
        <taxon>Mytilida</taxon>
        <taxon>Mytiloidea</taxon>
        <taxon>Mytilidae</taxon>
        <taxon>Mytilinae</taxon>
        <taxon>Mytilus</taxon>
    </lineage>
</organism>
<dbReference type="InterPro" id="IPR037768">
    <property type="entry name" value="C2B_Copine"/>
</dbReference>
<evidence type="ECO:0000313" key="21">
    <source>
        <dbReference type="Proteomes" id="UP000596742"/>
    </source>
</evidence>
<evidence type="ECO:0000256" key="17">
    <source>
        <dbReference type="ARBA" id="ARBA00074834"/>
    </source>
</evidence>
<dbReference type="Gene3D" id="2.60.40.150">
    <property type="entry name" value="C2 domain"/>
    <property type="match status" value="2"/>
</dbReference>
<gene>
    <name evidence="20" type="ORF">MGAL_10B054994</name>
</gene>
<reference evidence="20" key="1">
    <citation type="submission" date="2018-11" db="EMBL/GenBank/DDBJ databases">
        <authorList>
            <person name="Alioto T."/>
            <person name="Alioto T."/>
        </authorList>
    </citation>
    <scope>NUCLEOTIDE SEQUENCE</scope>
</reference>
<dbReference type="GO" id="GO:0071277">
    <property type="term" value="P:cellular response to calcium ion"/>
    <property type="evidence" value="ECO:0007669"/>
    <property type="project" value="UniProtKB-ARBA"/>
</dbReference>
<proteinExistence type="inferred from homology"/>
<dbReference type="InterPro" id="IPR002035">
    <property type="entry name" value="VWF_A"/>
</dbReference>
<feature type="domain" description="C2" evidence="19">
    <location>
        <begin position="1"/>
        <end position="118"/>
    </location>
</feature>
<keyword evidence="12" id="KW-0965">Cell junction</keyword>
<dbReference type="Pfam" id="PF07002">
    <property type="entry name" value="Copine"/>
    <property type="match status" value="1"/>
</dbReference>
<protein>
    <recommendedName>
        <fullName evidence="17">Copine-3</fullName>
    </recommendedName>
    <alternativeName>
        <fullName evidence="18">Copine III</fullName>
    </alternativeName>
</protein>
<keyword evidence="9" id="KW-0479">Metal-binding</keyword>
<dbReference type="FunFam" id="2.60.40.150:FF:000099">
    <property type="entry name" value="Copine 3"/>
    <property type="match status" value="1"/>
</dbReference>
<evidence type="ECO:0000259" key="19">
    <source>
        <dbReference type="PROSITE" id="PS50004"/>
    </source>
</evidence>
<evidence type="ECO:0000256" key="9">
    <source>
        <dbReference type="ARBA" id="ARBA00022723"/>
    </source>
</evidence>
<dbReference type="CDD" id="cd04047">
    <property type="entry name" value="C2B_Copine"/>
    <property type="match status" value="1"/>
</dbReference>
<keyword evidence="6" id="KW-1003">Cell membrane</keyword>
<feature type="domain" description="C2" evidence="19">
    <location>
        <begin position="126"/>
        <end position="251"/>
    </location>
</feature>
<accession>A0A8B6HA48</accession>